<feature type="transmembrane region" description="Helical" evidence="1">
    <location>
        <begin position="167"/>
        <end position="190"/>
    </location>
</feature>
<accession>A0ABT4SM30</accession>
<evidence type="ECO:0000313" key="4">
    <source>
        <dbReference type="Proteomes" id="UP001144036"/>
    </source>
</evidence>
<proteinExistence type="predicted"/>
<feature type="transmembrane region" description="Helical" evidence="1">
    <location>
        <begin position="138"/>
        <end position="161"/>
    </location>
</feature>
<feature type="domain" description="DUF4328" evidence="2">
    <location>
        <begin position="55"/>
        <end position="192"/>
    </location>
</feature>
<comment type="caution">
    <text evidence="3">The sequence shown here is derived from an EMBL/GenBank/DDBJ whole genome shotgun (WGS) entry which is preliminary data.</text>
</comment>
<sequence>MRLAQAPPTKSANAVYVTLAAQVASLGALVVFEQVRGRHLAAEVAAVGGRPSGADADALAGAATAFAVLLLLVVTATVAAAIAYLTWLVRARQAVAPSYARSTVAAAWFVPGVNLIAPAVLVYETWQAAGPPEEGRRGRVALVASWWLSWLATLAVFTLVLPFDADGLTGLGVPELACLALTAALCAATVHQITALQRSPAVGRAASPAPVTTHLDPAT</sequence>
<dbReference type="RefSeq" id="WP_270159234.1">
    <property type="nucleotide sequence ID" value="NZ_JAPNNL010000222.1"/>
</dbReference>
<keyword evidence="4" id="KW-1185">Reference proteome</keyword>
<gene>
    <name evidence="3" type="ORF">OUY22_33255</name>
</gene>
<keyword evidence="1" id="KW-1133">Transmembrane helix</keyword>
<dbReference type="Proteomes" id="UP001144036">
    <property type="component" value="Unassembled WGS sequence"/>
</dbReference>
<feature type="transmembrane region" description="Helical" evidence="1">
    <location>
        <begin position="105"/>
        <end position="126"/>
    </location>
</feature>
<dbReference type="EMBL" id="JAPNNL010000222">
    <property type="protein sequence ID" value="MDA0638301.1"/>
    <property type="molecule type" value="Genomic_DNA"/>
</dbReference>
<evidence type="ECO:0000256" key="1">
    <source>
        <dbReference type="SAM" id="Phobius"/>
    </source>
</evidence>
<reference evidence="3" key="1">
    <citation type="submission" date="2022-11" db="EMBL/GenBank/DDBJ databases">
        <title>Nonomuraea corallina sp. nov., a new species of the genus Nonomuraea isolated from sea side sediment in Thai sea.</title>
        <authorList>
            <person name="Ngamcharungchit C."/>
            <person name="Matsumoto A."/>
            <person name="Suriyachadkun C."/>
            <person name="Panbangred W."/>
            <person name="Inahashi Y."/>
            <person name="Intra B."/>
        </authorList>
    </citation>
    <scope>NUCLEOTIDE SEQUENCE</scope>
    <source>
        <strain evidence="3">MCN248</strain>
    </source>
</reference>
<feature type="transmembrane region" description="Helical" evidence="1">
    <location>
        <begin position="12"/>
        <end position="32"/>
    </location>
</feature>
<name>A0ABT4SM30_9ACTN</name>
<dbReference type="Pfam" id="PF14219">
    <property type="entry name" value="DUF4328"/>
    <property type="match status" value="1"/>
</dbReference>
<keyword evidence="1" id="KW-0472">Membrane</keyword>
<protein>
    <submittedName>
        <fullName evidence="3">DUF4328 domain-containing protein</fullName>
    </submittedName>
</protein>
<evidence type="ECO:0000313" key="3">
    <source>
        <dbReference type="EMBL" id="MDA0638301.1"/>
    </source>
</evidence>
<organism evidence="3 4">
    <name type="scientific">Nonomuraea corallina</name>
    <dbReference type="NCBI Taxonomy" id="2989783"/>
    <lineage>
        <taxon>Bacteria</taxon>
        <taxon>Bacillati</taxon>
        <taxon>Actinomycetota</taxon>
        <taxon>Actinomycetes</taxon>
        <taxon>Streptosporangiales</taxon>
        <taxon>Streptosporangiaceae</taxon>
        <taxon>Nonomuraea</taxon>
    </lineage>
</organism>
<keyword evidence="1" id="KW-0812">Transmembrane</keyword>
<dbReference type="InterPro" id="IPR025565">
    <property type="entry name" value="DUF4328"/>
</dbReference>
<evidence type="ECO:0000259" key="2">
    <source>
        <dbReference type="Pfam" id="PF14219"/>
    </source>
</evidence>
<feature type="transmembrane region" description="Helical" evidence="1">
    <location>
        <begin position="59"/>
        <end position="85"/>
    </location>
</feature>